<proteinExistence type="predicted"/>
<feature type="transmembrane region" description="Helical" evidence="10">
    <location>
        <begin position="49"/>
        <end position="68"/>
    </location>
</feature>
<keyword evidence="2" id="KW-0813">Transport</keyword>
<dbReference type="SUPFAM" id="SSF56935">
    <property type="entry name" value="Porins"/>
    <property type="match status" value="1"/>
</dbReference>
<keyword evidence="9" id="KW-0998">Cell outer membrane</keyword>
<comment type="subcellular location">
    <subcellularLocation>
        <location evidence="1">Cell outer membrane</location>
        <topology evidence="1">Multi-pass membrane protein</topology>
    </subcellularLocation>
</comment>
<evidence type="ECO:0000313" key="13">
    <source>
        <dbReference type="EMBL" id="SVA66816.1"/>
    </source>
</evidence>
<evidence type="ECO:0000256" key="4">
    <source>
        <dbReference type="ARBA" id="ARBA00022692"/>
    </source>
</evidence>
<keyword evidence="6" id="KW-0406">Ion transport</keyword>
<dbReference type="Pfam" id="PF00593">
    <property type="entry name" value="TonB_dep_Rec_b-barrel"/>
    <property type="match status" value="1"/>
</dbReference>
<dbReference type="AlphaFoldDB" id="A0A381XPV4"/>
<feature type="domain" description="TonB-dependent receptor-like beta-barrel" evidence="11">
    <location>
        <begin position="352"/>
        <end position="822"/>
    </location>
</feature>
<dbReference type="GO" id="GO:0009279">
    <property type="term" value="C:cell outer membrane"/>
    <property type="evidence" value="ECO:0007669"/>
    <property type="project" value="UniProtKB-SubCell"/>
</dbReference>
<evidence type="ECO:0000259" key="11">
    <source>
        <dbReference type="Pfam" id="PF00593"/>
    </source>
</evidence>
<evidence type="ECO:0000256" key="9">
    <source>
        <dbReference type="ARBA" id="ARBA00023237"/>
    </source>
</evidence>
<evidence type="ECO:0000256" key="1">
    <source>
        <dbReference type="ARBA" id="ARBA00004571"/>
    </source>
</evidence>
<evidence type="ECO:0008006" key="14">
    <source>
        <dbReference type="Google" id="ProtNLM"/>
    </source>
</evidence>
<evidence type="ECO:0000256" key="5">
    <source>
        <dbReference type="ARBA" id="ARBA00023004"/>
    </source>
</evidence>
<evidence type="ECO:0000256" key="7">
    <source>
        <dbReference type="ARBA" id="ARBA00023077"/>
    </source>
</evidence>
<protein>
    <recommendedName>
        <fullName evidence="14">TonB-dependent receptor plug domain-containing protein</fullName>
    </recommendedName>
</protein>
<dbReference type="InterPro" id="IPR012910">
    <property type="entry name" value="Plug_dom"/>
</dbReference>
<evidence type="ECO:0000256" key="10">
    <source>
        <dbReference type="SAM" id="Phobius"/>
    </source>
</evidence>
<dbReference type="InterPro" id="IPR000531">
    <property type="entry name" value="Beta-barrel_TonB"/>
</dbReference>
<dbReference type="PANTHER" id="PTHR32552">
    <property type="entry name" value="FERRICHROME IRON RECEPTOR-RELATED"/>
    <property type="match status" value="1"/>
</dbReference>
<sequence>VVLTYNQSLKSLKSLKFLTYKDDFLVIRIKIFFGDKLMKIANKIPFSSITKYVLGGLISLTLLPLYFVSFEAVGQNLIEEIIVTARKREENLQDVPISISAFSASRIEDLGLKSLDDISLFTPGFSMTSFLGRQPGSDRPEMRGITTILNGVGNASSVAYFIDGVYLAGSPQSTELHNLERVEILRGPQAAAFGRGTYMGAINFVTKKPSEKFEGALSVSTGDDGYFEGIGWVSGPISDTASGYLSVGFDSFDGQYTNTRDGSDLGGEESTNITAKLFWNPSDDLDVSFKIGYQETDDGHPATYLTHRTENNCCFRDAAHPRAREYYQGVPQWDVSGINLATDLLDTVGGGSGLRLERTLFALTVTKQFSENTTFTSLTGYTDDEVDNVLDVSYSGYDAYASFAQYCTLPFMANGVATAPWFSFAPGLCYGVYPLSGAFFRINEGNVQDNFSQEFRVTTTLSNGADAIFGVYYYEGEAVEGTNLSVKEICPDTGMWSLSCSTPLVPSAPFNNPFVTGFITEKVENIAFFAGIDWDVNEQWSLGLEVRYAEDEITVADTQYNASSTPVGCDIRLMVCNETFESVTPRFTALYKKNDNTNFYFNIAQGTKPGDFNSNVPEKSAGIPDESYRAVDEEIAWSYEAGVKSVLRDGRATINASVFFLDVKDQQLTQNLELASGLMESFIANIGETEVKGIEVEGNFQVTDTFTAGLTYSYTDAEITKRISQDHADLMGSDGSYAQYLNFGNTAGKTMPRVPKNKYSLFGRYQTEIADGTFYAIGTWAYESSKYAQEHNLIETGSRSIVGVKAGFNTDNWEYVIWVKNLFDNSRPIDILRYIDKRYGNLSPPAAGVSSSPRGFMLTLPRKRQIGATINYRF</sequence>
<reference evidence="13" key="1">
    <citation type="submission" date="2018-05" db="EMBL/GenBank/DDBJ databases">
        <authorList>
            <person name="Lanie J.A."/>
            <person name="Ng W.-L."/>
            <person name="Kazmierczak K.M."/>
            <person name="Andrzejewski T.M."/>
            <person name="Davidsen T.M."/>
            <person name="Wayne K.J."/>
            <person name="Tettelin H."/>
            <person name="Glass J.I."/>
            <person name="Rusch D."/>
            <person name="Podicherti R."/>
            <person name="Tsui H.-C.T."/>
            <person name="Winkler M.E."/>
        </authorList>
    </citation>
    <scope>NUCLEOTIDE SEQUENCE</scope>
</reference>
<name>A0A381XPV4_9ZZZZ</name>
<evidence type="ECO:0000256" key="3">
    <source>
        <dbReference type="ARBA" id="ARBA00022496"/>
    </source>
</evidence>
<keyword evidence="4 10" id="KW-0812">Transmembrane</keyword>
<dbReference type="Pfam" id="PF07715">
    <property type="entry name" value="Plug"/>
    <property type="match status" value="1"/>
</dbReference>
<evidence type="ECO:0000256" key="8">
    <source>
        <dbReference type="ARBA" id="ARBA00023136"/>
    </source>
</evidence>
<evidence type="ECO:0000256" key="2">
    <source>
        <dbReference type="ARBA" id="ARBA00022448"/>
    </source>
</evidence>
<accession>A0A381XPV4</accession>
<keyword evidence="10" id="KW-1133">Transmembrane helix</keyword>
<feature type="domain" description="TonB-dependent receptor plug" evidence="12">
    <location>
        <begin position="92"/>
        <end position="200"/>
    </location>
</feature>
<evidence type="ECO:0000259" key="12">
    <source>
        <dbReference type="Pfam" id="PF07715"/>
    </source>
</evidence>
<keyword evidence="5" id="KW-0408">Iron</keyword>
<dbReference type="GO" id="GO:0006826">
    <property type="term" value="P:iron ion transport"/>
    <property type="evidence" value="ECO:0007669"/>
    <property type="project" value="UniProtKB-KW"/>
</dbReference>
<gene>
    <name evidence="13" type="ORF">METZ01_LOCUS119670</name>
</gene>
<dbReference type="PANTHER" id="PTHR32552:SF81">
    <property type="entry name" value="TONB-DEPENDENT OUTER MEMBRANE RECEPTOR"/>
    <property type="match status" value="1"/>
</dbReference>
<dbReference type="Gene3D" id="2.40.170.20">
    <property type="entry name" value="TonB-dependent receptor, beta-barrel domain"/>
    <property type="match status" value="2"/>
</dbReference>
<keyword evidence="3" id="KW-0410">Iron transport</keyword>
<organism evidence="13">
    <name type="scientific">marine metagenome</name>
    <dbReference type="NCBI Taxonomy" id="408172"/>
    <lineage>
        <taxon>unclassified sequences</taxon>
        <taxon>metagenomes</taxon>
        <taxon>ecological metagenomes</taxon>
    </lineage>
</organism>
<evidence type="ECO:0000256" key="6">
    <source>
        <dbReference type="ARBA" id="ARBA00023065"/>
    </source>
</evidence>
<dbReference type="InterPro" id="IPR036942">
    <property type="entry name" value="Beta-barrel_TonB_sf"/>
</dbReference>
<feature type="non-terminal residue" evidence="13">
    <location>
        <position position="1"/>
    </location>
</feature>
<keyword evidence="8 10" id="KW-0472">Membrane</keyword>
<dbReference type="PROSITE" id="PS52016">
    <property type="entry name" value="TONB_DEPENDENT_REC_3"/>
    <property type="match status" value="1"/>
</dbReference>
<dbReference type="InterPro" id="IPR039426">
    <property type="entry name" value="TonB-dep_rcpt-like"/>
</dbReference>
<dbReference type="EMBL" id="UINC01015959">
    <property type="protein sequence ID" value="SVA66816.1"/>
    <property type="molecule type" value="Genomic_DNA"/>
</dbReference>
<keyword evidence="7" id="KW-0798">TonB box</keyword>